<accession>A0A9D1VNV6</accession>
<dbReference type="GO" id="GO:0055085">
    <property type="term" value="P:transmembrane transport"/>
    <property type="evidence" value="ECO:0007669"/>
    <property type="project" value="InterPro"/>
</dbReference>
<dbReference type="SUPFAM" id="SSF161098">
    <property type="entry name" value="MetI-like"/>
    <property type="match status" value="1"/>
</dbReference>
<dbReference type="InterPro" id="IPR000515">
    <property type="entry name" value="MetI-like"/>
</dbReference>
<dbReference type="PANTHER" id="PTHR43744">
    <property type="entry name" value="ABC TRANSPORTER PERMEASE PROTEIN MG189-RELATED-RELATED"/>
    <property type="match status" value="1"/>
</dbReference>
<dbReference type="Gene3D" id="1.10.3720.10">
    <property type="entry name" value="MetI-like"/>
    <property type="match status" value="1"/>
</dbReference>
<feature type="transmembrane region" description="Helical" evidence="7">
    <location>
        <begin position="250"/>
        <end position="269"/>
    </location>
</feature>
<dbReference type="PROSITE" id="PS50928">
    <property type="entry name" value="ABC_TM1"/>
    <property type="match status" value="1"/>
</dbReference>
<evidence type="ECO:0000256" key="7">
    <source>
        <dbReference type="RuleBase" id="RU363032"/>
    </source>
</evidence>
<comment type="caution">
    <text evidence="9">The sequence shown here is derived from an EMBL/GenBank/DDBJ whole genome shotgun (WGS) entry which is preliminary data.</text>
</comment>
<name>A0A9D1VNV6_9FIRM</name>
<proteinExistence type="inferred from homology"/>
<evidence type="ECO:0000256" key="6">
    <source>
        <dbReference type="ARBA" id="ARBA00023136"/>
    </source>
</evidence>
<dbReference type="EMBL" id="DXFG01000226">
    <property type="protein sequence ID" value="HIX38278.1"/>
    <property type="molecule type" value="Genomic_DNA"/>
</dbReference>
<evidence type="ECO:0000313" key="9">
    <source>
        <dbReference type="EMBL" id="HIX38278.1"/>
    </source>
</evidence>
<comment type="subcellular location">
    <subcellularLocation>
        <location evidence="1 7">Cell membrane</location>
        <topology evidence="1 7">Multi-pass membrane protein</topology>
    </subcellularLocation>
</comment>
<evidence type="ECO:0000256" key="3">
    <source>
        <dbReference type="ARBA" id="ARBA00022475"/>
    </source>
</evidence>
<feature type="transmembrane region" description="Helical" evidence="7">
    <location>
        <begin position="145"/>
        <end position="164"/>
    </location>
</feature>
<sequence length="284" mass="31640">MQDNAKYKVYRGLITVGRWVLFAVVAFIILFPVYWIFISSITPSGELFKTPIDYLPDHPTLESYSFLIENVGLLEKIGNTILIVGITLIVGTIFCCMAAYGFARFTSKGISLAFAFVIATMLIPEVVTARPLYEFMRTVGLYDTYIGLIILYISAVIPFTVLILKNFASEIPVSLEEAAAIDGANFIQRLFLIVLPLMRPAIATVCIINFITCLNNFFTPLYYSNNIQVLSVSIVQLPLRDNMYGVPWDLVSAMGWIILLPIIIFVAVFEKQIMDGIMAGGVKA</sequence>
<keyword evidence="4 7" id="KW-0812">Transmembrane</keyword>
<protein>
    <submittedName>
        <fullName evidence="9">Carbohydrate ABC transporter permease</fullName>
    </submittedName>
</protein>
<dbReference type="PANTHER" id="PTHR43744:SF8">
    <property type="entry name" value="SN-GLYCEROL-3-PHOSPHATE TRANSPORT SYSTEM PERMEASE PROTEIN UGPE"/>
    <property type="match status" value="1"/>
</dbReference>
<reference evidence="9" key="1">
    <citation type="journal article" date="2021" name="PeerJ">
        <title>Extensive microbial diversity within the chicken gut microbiome revealed by metagenomics and culture.</title>
        <authorList>
            <person name="Gilroy R."/>
            <person name="Ravi A."/>
            <person name="Getino M."/>
            <person name="Pursley I."/>
            <person name="Horton D.L."/>
            <person name="Alikhan N.F."/>
            <person name="Baker D."/>
            <person name="Gharbi K."/>
            <person name="Hall N."/>
            <person name="Watson M."/>
            <person name="Adriaenssens E.M."/>
            <person name="Foster-Nyarko E."/>
            <person name="Jarju S."/>
            <person name="Secka A."/>
            <person name="Antonio M."/>
            <person name="Oren A."/>
            <person name="Chaudhuri R.R."/>
            <person name="La Ragione R."/>
            <person name="Hildebrand F."/>
            <person name="Pallen M.J."/>
        </authorList>
    </citation>
    <scope>NUCLEOTIDE SEQUENCE</scope>
    <source>
        <strain evidence="9">ChiHjej12B11-1927</strain>
    </source>
</reference>
<keyword evidence="6 7" id="KW-0472">Membrane</keyword>
<feature type="transmembrane region" description="Helical" evidence="7">
    <location>
        <begin position="110"/>
        <end position="133"/>
    </location>
</feature>
<dbReference type="Pfam" id="PF00528">
    <property type="entry name" value="BPD_transp_1"/>
    <property type="match status" value="1"/>
</dbReference>
<evidence type="ECO:0000259" key="8">
    <source>
        <dbReference type="PROSITE" id="PS50928"/>
    </source>
</evidence>
<dbReference type="CDD" id="cd06261">
    <property type="entry name" value="TM_PBP2"/>
    <property type="match status" value="1"/>
</dbReference>
<organism evidence="9 10">
    <name type="scientific">Candidatus Blautia pullistercoris</name>
    <dbReference type="NCBI Taxonomy" id="2838499"/>
    <lineage>
        <taxon>Bacteria</taxon>
        <taxon>Bacillati</taxon>
        <taxon>Bacillota</taxon>
        <taxon>Clostridia</taxon>
        <taxon>Lachnospirales</taxon>
        <taxon>Lachnospiraceae</taxon>
        <taxon>Blautia</taxon>
    </lineage>
</organism>
<feature type="transmembrane region" description="Helical" evidence="7">
    <location>
        <begin position="12"/>
        <end position="37"/>
    </location>
</feature>
<gene>
    <name evidence="9" type="ORF">H9738_10485</name>
</gene>
<dbReference type="GO" id="GO:0005886">
    <property type="term" value="C:plasma membrane"/>
    <property type="evidence" value="ECO:0007669"/>
    <property type="project" value="UniProtKB-SubCell"/>
</dbReference>
<evidence type="ECO:0000256" key="5">
    <source>
        <dbReference type="ARBA" id="ARBA00022989"/>
    </source>
</evidence>
<feature type="transmembrane region" description="Helical" evidence="7">
    <location>
        <begin position="190"/>
        <end position="211"/>
    </location>
</feature>
<dbReference type="AlphaFoldDB" id="A0A9D1VNV6"/>
<keyword evidence="3" id="KW-1003">Cell membrane</keyword>
<evidence type="ECO:0000256" key="1">
    <source>
        <dbReference type="ARBA" id="ARBA00004651"/>
    </source>
</evidence>
<evidence type="ECO:0000256" key="4">
    <source>
        <dbReference type="ARBA" id="ARBA00022692"/>
    </source>
</evidence>
<reference evidence="9" key="2">
    <citation type="submission" date="2021-04" db="EMBL/GenBank/DDBJ databases">
        <authorList>
            <person name="Gilroy R."/>
        </authorList>
    </citation>
    <scope>NUCLEOTIDE SEQUENCE</scope>
    <source>
        <strain evidence="9">ChiHjej12B11-1927</strain>
    </source>
</reference>
<dbReference type="InterPro" id="IPR035906">
    <property type="entry name" value="MetI-like_sf"/>
</dbReference>
<keyword evidence="5 7" id="KW-1133">Transmembrane helix</keyword>
<evidence type="ECO:0000313" key="10">
    <source>
        <dbReference type="Proteomes" id="UP000824230"/>
    </source>
</evidence>
<feature type="transmembrane region" description="Helical" evidence="7">
    <location>
        <begin position="81"/>
        <end position="103"/>
    </location>
</feature>
<dbReference type="Proteomes" id="UP000824230">
    <property type="component" value="Unassembled WGS sequence"/>
</dbReference>
<evidence type="ECO:0000256" key="2">
    <source>
        <dbReference type="ARBA" id="ARBA00022448"/>
    </source>
</evidence>
<keyword evidence="2 7" id="KW-0813">Transport</keyword>
<feature type="domain" description="ABC transmembrane type-1" evidence="8">
    <location>
        <begin position="77"/>
        <end position="269"/>
    </location>
</feature>
<comment type="similarity">
    <text evidence="7">Belongs to the binding-protein-dependent transport system permease family.</text>
</comment>